<dbReference type="GO" id="GO:1990404">
    <property type="term" value="F:NAD+-protein mono-ADP-ribosyltransferase activity"/>
    <property type="evidence" value="ECO:0007669"/>
    <property type="project" value="TreeGrafter"/>
</dbReference>
<accession>A0A9U8DWA7</accession>
<dbReference type="Pfam" id="PF00644">
    <property type="entry name" value="PARP"/>
    <property type="match status" value="1"/>
</dbReference>
<dbReference type="GeneID" id="106052166"/>
<dbReference type="EC" id="2.4.2.-" evidence="1"/>
<dbReference type="AlphaFoldDB" id="A0A9U8DWA7"/>
<feature type="compositionally biased region" description="Basic and acidic residues" evidence="2">
    <location>
        <begin position="264"/>
        <end position="282"/>
    </location>
</feature>
<keyword evidence="4" id="KW-1185">Reference proteome</keyword>
<dbReference type="InterPro" id="IPR051712">
    <property type="entry name" value="ARTD-AVP"/>
</dbReference>
<evidence type="ECO:0000256" key="2">
    <source>
        <dbReference type="SAM" id="MobiDB-lite"/>
    </source>
</evidence>
<keyword evidence="1" id="KW-0808">Transferase</keyword>
<dbReference type="PROSITE" id="PS51059">
    <property type="entry name" value="PARP_CATALYTIC"/>
    <property type="match status" value="1"/>
</dbReference>
<dbReference type="OrthoDB" id="8062037at2759"/>
<feature type="domain" description="PARP catalytic" evidence="3">
    <location>
        <begin position="45"/>
        <end position="252"/>
    </location>
</feature>
<protein>
    <recommendedName>
        <fullName evidence="1">Poly [ADP-ribose] polymerase</fullName>
        <shortName evidence="1">PARP</shortName>
        <ecNumber evidence="1">2.4.2.-</ecNumber>
    </recommendedName>
</protein>
<gene>
    <name evidence="5" type="primary">LOC106052166</name>
</gene>
<evidence type="ECO:0000256" key="1">
    <source>
        <dbReference type="RuleBase" id="RU362114"/>
    </source>
</evidence>
<keyword evidence="1" id="KW-0328">Glycosyltransferase</keyword>
<dbReference type="PANTHER" id="PTHR45740:SF2">
    <property type="entry name" value="POLY [ADP-RIBOSE] POLYMERASE"/>
    <property type="match status" value="1"/>
</dbReference>
<dbReference type="Proteomes" id="UP001165740">
    <property type="component" value="Chromosome 1"/>
</dbReference>
<reference evidence="5" key="1">
    <citation type="submission" date="2025-08" db="UniProtKB">
        <authorList>
            <consortium name="RefSeq"/>
        </authorList>
    </citation>
    <scope>IDENTIFICATION</scope>
</reference>
<dbReference type="SUPFAM" id="SSF56399">
    <property type="entry name" value="ADP-ribosylation"/>
    <property type="match status" value="1"/>
</dbReference>
<keyword evidence="1" id="KW-0520">NAD</keyword>
<dbReference type="PANTHER" id="PTHR45740">
    <property type="entry name" value="POLY [ADP-RIBOSE] POLYMERASE"/>
    <property type="match status" value="1"/>
</dbReference>
<evidence type="ECO:0000259" key="3">
    <source>
        <dbReference type="PROSITE" id="PS51059"/>
    </source>
</evidence>
<dbReference type="GO" id="GO:0005634">
    <property type="term" value="C:nucleus"/>
    <property type="evidence" value="ECO:0007669"/>
    <property type="project" value="TreeGrafter"/>
</dbReference>
<evidence type="ECO:0000313" key="4">
    <source>
        <dbReference type="Proteomes" id="UP001165740"/>
    </source>
</evidence>
<evidence type="ECO:0000313" key="5">
    <source>
        <dbReference type="RefSeq" id="XP_013062926.2"/>
    </source>
</evidence>
<dbReference type="GO" id="GO:0003950">
    <property type="term" value="F:NAD+ poly-ADP-ribosyltransferase activity"/>
    <property type="evidence" value="ECO:0007669"/>
    <property type="project" value="UniProtKB-UniRule"/>
</dbReference>
<organism evidence="4 5">
    <name type="scientific">Biomphalaria glabrata</name>
    <name type="common">Bloodfluke planorb</name>
    <name type="synonym">Freshwater snail</name>
    <dbReference type="NCBI Taxonomy" id="6526"/>
    <lineage>
        <taxon>Eukaryota</taxon>
        <taxon>Metazoa</taxon>
        <taxon>Spiralia</taxon>
        <taxon>Lophotrochozoa</taxon>
        <taxon>Mollusca</taxon>
        <taxon>Gastropoda</taxon>
        <taxon>Heterobranchia</taxon>
        <taxon>Euthyneura</taxon>
        <taxon>Panpulmonata</taxon>
        <taxon>Hygrophila</taxon>
        <taxon>Lymnaeoidea</taxon>
        <taxon>Planorbidae</taxon>
        <taxon>Biomphalaria</taxon>
    </lineage>
</organism>
<dbReference type="Gene3D" id="3.90.228.10">
    <property type="match status" value="1"/>
</dbReference>
<proteinExistence type="predicted"/>
<sequence length="474" mass="54348">MANLHFGVDSFIFFLVLGNENENRLEFRKNKKKMEGLGMTNQVPESLVEPDDPFDSPFLLQELNPTDRSYREIEIDFENADLKVIKVEKLRNAHLCKRYLTERKLMLEQRLSLDPQFNLNEKFLYHGTSTKKDFVCEEGLDSRMSKQGCFGKGIYFSDYPKKCLKYAERGGHNNFILLMRVILGESKMYPKGVKDKYLVREPEKEAPYRGYRFYDSVQGCPVNHQEFVVYENRRALVEYIITYQKKDKELVGKNLETDSVVLSRDSKPSRIEDSGHSSDSSHSDGSSYRHLGPYRHLGQGDSSGNTTDEEENTLAKSFQKNVNIRQNIPDSSTFDVSAEKLLYQNKAEFTRLTGVTDDYLIDHCLLRGNMDLNEAVKLYNAHGDGIKDSPLPDIPREFEEELMAVGGRPSHPEPGTIEWQNLSEEHREAIIAGLIEDFLHVAGLPQEETDYAKKRLASTGNNLDLAIVAHYEDM</sequence>
<dbReference type="InterPro" id="IPR012317">
    <property type="entry name" value="Poly(ADP-ribose)pol_cat_dom"/>
</dbReference>
<name>A0A9U8DWA7_BIOGL</name>
<dbReference type="RefSeq" id="XP_013062926.2">
    <property type="nucleotide sequence ID" value="XM_013207472.2"/>
</dbReference>
<feature type="region of interest" description="Disordered" evidence="2">
    <location>
        <begin position="262"/>
        <end position="313"/>
    </location>
</feature>